<dbReference type="EMBL" id="HBNR01060772">
    <property type="protein sequence ID" value="CAE4629788.1"/>
    <property type="molecule type" value="Transcribed_RNA"/>
</dbReference>
<accession>A0A7S4V7W8</accession>
<gene>
    <name evidence="3" type="ORF">AMON00008_LOCUS42771</name>
</gene>
<name>A0A7S4V7W8_9DINO</name>
<evidence type="ECO:0000256" key="1">
    <source>
        <dbReference type="SAM" id="Phobius"/>
    </source>
</evidence>
<feature type="chain" id="PRO_5030839888" description="EGF-like domain-containing protein" evidence="2">
    <location>
        <begin position="21"/>
        <end position="274"/>
    </location>
</feature>
<proteinExistence type="predicted"/>
<evidence type="ECO:0000256" key="2">
    <source>
        <dbReference type="SAM" id="SignalP"/>
    </source>
</evidence>
<protein>
    <recommendedName>
        <fullName evidence="4">EGF-like domain-containing protein</fullName>
    </recommendedName>
</protein>
<reference evidence="3" key="1">
    <citation type="submission" date="2021-01" db="EMBL/GenBank/DDBJ databases">
        <authorList>
            <person name="Corre E."/>
            <person name="Pelletier E."/>
            <person name="Niang G."/>
            <person name="Scheremetjew M."/>
            <person name="Finn R."/>
            <person name="Kale V."/>
            <person name="Holt S."/>
            <person name="Cochrane G."/>
            <person name="Meng A."/>
            <person name="Brown T."/>
            <person name="Cohen L."/>
        </authorList>
    </citation>
    <scope>NUCLEOTIDE SEQUENCE</scope>
    <source>
        <strain evidence="3">CCMP3105</strain>
    </source>
</reference>
<evidence type="ECO:0008006" key="4">
    <source>
        <dbReference type="Google" id="ProtNLM"/>
    </source>
</evidence>
<keyword evidence="1" id="KW-0472">Membrane</keyword>
<sequence>MAKHGRALAVGLLLLPLILAAPQAGSAWDGPVVEQSANSSLVLAGKVCQKETGHHCNVLSCPSSYGPTVCAGSFMSHTCVCAEGYCLSVGGVCKKPAELATCQQDSGGTCTVLGCNAWRGRTNCVDGRCLCAKGLCATPGGFCEAPLAPGRGGCVTFTGSTCTVSGLCLAPFNVECVRNEGLEKLGSCMCTQGTCLWRGLCLHEWVIQLIHHYSRPVLALLAFGTFFWCVCVPLLGSGYLLCKALGWAAGPLCRCRRRREEGGAKQEPLLSNEK</sequence>
<keyword evidence="2" id="KW-0732">Signal</keyword>
<evidence type="ECO:0000313" key="3">
    <source>
        <dbReference type="EMBL" id="CAE4629788.1"/>
    </source>
</evidence>
<keyword evidence="1" id="KW-0812">Transmembrane</keyword>
<dbReference type="AlphaFoldDB" id="A0A7S4V7W8"/>
<organism evidence="3">
    <name type="scientific">Alexandrium monilatum</name>
    <dbReference type="NCBI Taxonomy" id="311494"/>
    <lineage>
        <taxon>Eukaryota</taxon>
        <taxon>Sar</taxon>
        <taxon>Alveolata</taxon>
        <taxon>Dinophyceae</taxon>
        <taxon>Gonyaulacales</taxon>
        <taxon>Pyrocystaceae</taxon>
        <taxon>Alexandrium</taxon>
    </lineage>
</organism>
<feature type="signal peptide" evidence="2">
    <location>
        <begin position="1"/>
        <end position="20"/>
    </location>
</feature>
<keyword evidence="1" id="KW-1133">Transmembrane helix</keyword>
<feature type="transmembrane region" description="Helical" evidence="1">
    <location>
        <begin position="217"/>
        <end position="242"/>
    </location>
</feature>